<evidence type="ECO:0000313" key="10">
    <source>
        <dbReference type="Proteomes" id="UP000030125"/>
    </source>
</evidence>
<feature type="domain" description="Tetrapyrrole methylase" evidence="8">
    <location>
        <begin position="8"/>
        <end position="213"/>
    </location>
</feature>
<dbReference type="GO" id="GO:0030788">
    <property type="term" value="F:precorrin-2 C20-methyltransferase activity"/>
    <property type="evidence" value="ECO:0007669"/>
    <property type="project" value="InterPro"/>
</dbReference>
<dbReference type="PROSITE" id="PS00839">
    <property type="entry name" value="SUMT_1"/>
    <property type="match status" value="1"/>
</dbReference>
<dbReference type="InterPro" id="IPR035996">
    <property type="entry name" value="4pyrrol_Methylase_sf"/>
</dbReference>
<dbReference type="GO" id="GO:0009236">
    <property type="term" value="P:cobalamin biosynthetic process"/>
    <property type="evidence" value="ECO:0007669"/>
    <property type="project" value="UniProtKB-UniRule"/>
</dbReference>
<accession>A0A0A2EGX2</accession>
<comment type="caution">
    <text evidence="9">The sequence shown here is derived from an EMBL/GenBank/DDBJ whole genome shotgun (WGS) entry which is preliminary data.</text>
</comment>
<dbReference type="EC" id="2.1.1.151" evidence="7"/>
<name>A0A0A2EGX2_PORCN</name>
<evidence type="ECO:0000256" key="3">
    <source>
        <dbReference type="ARBA" id="ARBA00022573"/>
    </source>
</evidence>
<evidence type="ECO:0000256" key="7">
    <source>
        <dbReference type="PIRNR" id="PIRNR036427"/>
    </source>
</evidence>
<dbReference type="PIRSF" id="PIRSF036427">
    <property type="entry name" value="Precrrn-2_mtase"/>
    <property type="match status" value="1"/>
</dbReference>
<dbReference type="PANTHER" id="PTHR43467">
    <property type="entry name" value="COBALT-PRECORRIN-2 C(20)-METHYLTRANSFERASE"/>
    <property type="match status" value="1"/>
</dbReference>
<dbReference type="InterPro" id="IPR000878">
    <property type="entry name" value="4pyrrol_Mease"/>
</dbReference>
<dbReference type="NCBIfam" id="TIGR01467">
    <property type="entry name" value="cobI_cbiL"/>
    <property type="match status" value="1"/>
</dbReference>
<evidence type="ECO:0000256" key="6">
    <source>
        <dbReference type="ARBA" id="ARBA00022691"/>
    </source>
</evidence>
<keyword evidence="10" id="KW-1185">Reference proteome</keyword>
<evidence type="ECO:0000256" key="1">
    <source>
        <dbReference type="ARBA" id="ARBA00004953"/>
    </source>
</evidence>
<comment type="subunit">
    <text evidence="7">Homodimer.</text>
</comment>
<dbReference type="EMBL" id="JQJD01000065">
    <property type="protein sequence ID" value="KGN78116.1"/>
    <property type="molecule type" value="Genomic_DNA"/>
</dbReference>
<dbReference type="InterPro" id="IPR006364">
    <property type="entry name" value="CobI/CbiL/CobIJ_dom"/>
</dbReference>
<dbReference type="AlphaFoldDB" id="A0A0A2EGX2"/>
<dbReference type="STRING" id="36874.HQ34_04150"/>
<dbReference type="InterPro" id="IPR012382">
    <property type="entry name" value="CobI/CbiL"/>
</dbReference>
<comment type="pathway">
    <text evidence="1">Cofactor biosynthesis; adenosylcobalamin biosynthesis.</text>
</comment>
<evidence type="ECO:0000256" key="4">
    <source>
        <dbReference type="ARBA" id="ARBA00022603"/>
    </source>
</evidence>
<keyword evidence="4 9" id="KW-0489">Methyltransferase</keyword>
<dbReference type="PANTHER" id="PTHR43467:SF2">
    <property type="entry name" value="COBALT-PRECORRIN-2 C(20)-METHYLTRANSFERASE"/>
    <property type="match status" value="1"/>
</dbReference>
<dbReference type="Gene3D" id="3.40.1010.10">
    <property type="entry name" value="Cobalt-precorrin-4 Transmethylase, Domain 1"/>
    <property type="match status" value="1"/>
</dbReference>
<reference evidence="9 10" key="1">
    <citation type="submission" date="2014-08" db="EMBL/GenBank/DDBJ databases">
        <title>Porphyromonas cangingivalis strain:COT-109_OH1386 Genome sequencing.</title>
        <authorList>
            <person name="Wallis C."/>
            <person name="Deusch O."/>
            <person name="O'Flynn C."/>
            <person name="Davis I."/>
            <person name="Jospin G."/>
            <person name="Darling A.E."/>
            <person name="Coil D.A."/>
            <person name="Alexiev A."/>
            <person name="Horsfall A."/>
            <person name="Kirkwood N."/>
            <person name="Harris S."/>
            <person name="Eisen J.A."/>
        </authorList>
    </citation>
    <scope>NUCLEOTIDE SEQUENCE [LARGE SCALE GENOMIC DNA]</scope>
    <source>
        <strain evidence="10">COT-109 OH1386</strain>
    </source>
</reference>
<dbReference type="OrthoDB" id="9815856at2"/>
<dbReference type="Gene3D" id="3.30.950.10">
    <property type="entry name" value="Methyltransferase, Cobalt-precorrin-4 Transmethylase, Domain 2"/>
    <property type="match status" value="1"/>
</dbReference>
<dbReference type="SUPFAM" id="SSF53790">
    <property type="entry name" value="Tetrapyrrole methylase"/>
    <property type="match status" value="1"/>
</dbReference>
<dbReference type="RefSeq" id="WP_036853014.1">
    <property type="nucleotide sequence ID" value="NZ_JQJD01000065.1"/>
</dbReference>
<comment type="function">
    <text evidence="7">Methylates cobalt-precorrin-2 at the C-20 position to produce cobalt-precorrin-3A in the anaerobic cobalamin biosynthesis pathway.</text>
</comment>
<proteinExistence type="inferred from homology"/>
<evidence type="ECO:0000259" key="8">
    <source>
        <dbReference type="Pfam" id="PF00590"/>
    </source>
</evidence>
<dbReference type="CDD" id="cd11645">
    <property type="entry name" value="Precorrin_2_C20_MT"/>
    <property type="match status" value="1"/>
</dbReference>
<evidence type="ECO:0000313" key="9">
    <source>
        <dbReference type="EMBL" id="KGN78116.1"/>
    </source>
</evidence>
<dbReference type="Pfam" id="PF00590">
    <property type="entry name" value="TP_methylase"/>
    <property type="match status" value="1"/>
</dbReference>
<keyword evidence="6" id="KW-0949">S-adenosyl-L-methionine</keyword>
<gene>
    <name evidence="9" type="ORF">HQ35_10545</name>
</gene>
<evidence type="ECO:0000256" key="5">
    <source>
        <dbReference type="ARBA" id="ARBA00022679"/>
    </source>
</evidence>
<dbReference type="UniPathway" id="UPA00148"/>
<comment type="catalytic activity">
    <reaction evidence="7">
        <text>Co-precorrin-2 + S-adenosyl-L-methionine = Co-precorrin-3 + S-adenosyl-L-homocysteine + H(+)</text>
        <dbReference type="Rhea" id="RHEA:17997"/>
        <dbReference type="ChEBI" id="CHEBI:15378"/>
        <dbReference type="ChEBI" id="CHEBI:57856"/>
        <dbReference type="ChEBI" id="CHEBI:59789"/>
        <dbReference type="ChEBI" id="CHEBI:60053"/>
        <dbReference type="ChEBI" id="CHEBI:60060"/>
        <dbReference type="EC" id="2.1.1.151"/>
    </reaction>
</comment>
<protein>
    <recommendedName>
        <fullName evidence="7">Cobalt-precorrin-2 C(20)-methyltransferase</fullName>
        <ecNumber evidence="7">2.1.1.151</ecNumber>
    </recommendedName>
</protein>
<comment type="similarity">
    <text evidence="2 7">Belongs to the precorrin methyltransferase family.</text>
</comment>
<keyword evidence="5 9" id="KW-0808">Transferase</keyword>
<keyword evidence="3" id="KW-0169">Cobalamin biosynthesis</keyword>
<evidence type="ECO:0000256" key="2">
    <source>
        <dbReference type="ARBA" id="ARBA00005879"/>
    </source>
</evidence>
<dbReference type="InterPro" id="IPR014776">
    <property type="entry name" value="4pyrrole_Mease_sub2"/>
</dbReference>
<organism evidence="9 10">
    <name type="scientific">Porphyromonas cangingivalis</name>
    <dbReference type="NCBI Taxonomy" id="36874"/>
    <lineage>
        <taxon>Bacteria</taxon>
        <taxon>Pseudomonadati</taxon>
        <taxon>Bacteroidota</taxon>
        <taxon>Bacteroidia</taxon>
        <taxon>Bacteroidales</taxon>
        <taxon>Porphyromonadaceae</taxon>
        <taxon>Porphyromonas</taxon>
    </lineage>
</organism>
<dbReference type="Proteomes" id="UP000030125">
    <property type="component" value="Unassembled WGS sequence"/>
</dbReference>
<dbReference type="eggNOG" id="COG2243">
    <property type="taxonomic scope" value="Bacteria"/>
</dbReference>
<dbReference type="InterPro" id="IPR003043">
    <property type="entry name" value="Uropor_MeTrfase_CS"/>
</dbReference>
<dbReference type="InterPro" id="IPR014777">
    <property type="entry name" value="4pyrrole_Mease_sub1"/>
</dbReference>
<dbReference type="GO" id="GO:0032259">
    <property type="term" value="P:methylation"/>
    <property type="evidence" value="ECO:0007669"/>
    <property type="project" value="UniProtKB-KW"/>
</dbReference>
<sequence>MSTTLPICVSLGPGDPELITLKALRTLQKVDTIYCPATILKEKVVSRSLDIMLEVGIDKQKIELFHVPMSRERSGAEEAYLTVAKRIREDYEDGKEIAFVAEGDCGFYSSAHYISDYLFEMGIDTGRVAGVPAFIACGALARLHIVSQDEVLNVIPTNITTERISAILGQGGTVVIMKLSLHEEAIKKAMQSIPDATFHYFENVGLPEKEIYTSDRDFILSRKFPYFAIMIIKR</sequence>
<dbReference type="GO" id="GO:0043781">
    <property type="term" value="F:cobalt-factor II C20-methyltransferase activity"/>
    <property type="evidence" value="ECO:0007669"/>
    <property type="project" value="UniProtKB-EC"/>
</dbReference>